<evidence type="ECO:0000313" key="2">
    <source>
        <dbReference type="EMBL" id="QHB99085.1"/>
    </source>
</evidence>
<dbReference type="InParanoid" id="A0A7L4YI65"/>
<evidence type="ECO:0000313" key="3">
    <source>
        <dbReference type="Proteomes" id="UP000463857"/>
    </source>
</evidence>
<gene>
    <name evidence="2" type="ORF">EK0264_01440</name>
</gene>
<keyword evidence="1" id="KW-0812">Transmembrane</keyword>
<organism evidence="2 3">
    <name type="scientific">Epidermidibacterium keratini</name>
    <dbReference type="NCBI Taxonomy" id="1891644"/>
    <lineage>
        <taxon>Bacteria</taxon>
        <taxon>Bacillati</taxon>
        <taxon>Actinomycetota</taxon>
        <taxon>Actinomycetes</taxon>
        <taxon>Sporichthyales</taxon>
        <taxon>Sporichthyaceae</taxon>
        <taxon>Epidermidibacterium</taxon>
    </lineage>
</organism>
<feature type="transmembrane region" description="Helical" evidence="1">
    <location>
        <begin position="6"/>
        <end position="24"/>
    </location>
</feature>
<accession>A0A7L4YI65</accession>
<keyword evidence="1" id="KW-1133">Transmembrane helix</keyword>
<keyword evidence="1" id="KW-0472">Membrane</keyword>
<keyword evidence="3" id="KW-1185">Reference proteome</keyword>
<evidence type="ECO:0000256" key="1">
    <source>
        <dbReference type="SAM" id="Phobius"/>
    </source>
</evidence>
<dbReference type="OrthoDB" id="3768524at2"/>
<protein>
    <submittedName>
        <fullName evidence="2">Uncharacterized protein</fullName>
    </submittedName>
</protein>
<sequence>MRRRWIAIGIVVAIAASLVWVFVLRDRGTVEPGRAFALATDPATGPRADVEVKVPFGTLRFTIRDVADELPSDYLADPSAVADDQLVAGSGSSLIVVRSSYAQSVQPIAGAELMQPPAVDSVEVAVAGGQSVQIPDVVAAPSGQTWVVVVPEADATLDDLLLVVTVAGESQIVSVTGAQPDEIGAAEGLYQPNLQASFSCDQPSPPAGTTVAAATLGCQASLGRAPYQPDLGWAGDGRTYTWLGLELDATDWQEETQDSGLCDELSVEASATIGNEQSTPAGLQGLSGIPVWRAVVVVPSPVDDPPDEVSLSVTLTCTPGPDGTPLTETFTGTYPLSWM</sequence>
<dbReference type="Proteomes" id="UP000463857">
    <property type="component" value="Chromosome"/>
</dbReference>
<dbReference type="AlphaFoldDB" id="A0A7L4YI65"/>
<dbReference type="KEGG" id="eke:EK0264_01440"/>
<reference evidence="2 3" key="1">
    <citation type="journal article" date="2018" name="Int. J. Syst. Evol. Microbiol.">
        <title>Epidermidibacterium keratini gen. nov., sp. nov., a member of the family Sporichthyaceae, isolated from keratin epidermis.</title>
        <authorList>
            <person name="Lee D.G."/>
            <person name="Trujillo M.E."/>
            <person name="Kang S."/>
            <person name="Nam J.J."/>
            <person name="Kim Y.J."/>
        </authorList>
    </citation>
    <scope>NUCLEOTIDE SEQUENCE [LARGE SCALE GENOMIC DNA]</scope>
    <source>
        <strain evidence="2 3">EPI-7</strain>
    </source>
</reference>
<dbReference type="EMBL" id="CP047156">
    <property type="protein sequence ID" value="QHB99085.1"/>
    <property type="molecule type" value="Genomic_DNA"/>
</dbReference>
<dbReference type="RefSeq" id="WP_159542214.1">
    <property type="nucleotide sequence ID" value="NZ_CP047156.1"/>
</dbReference>
<name>A0A7L4YI65_9ACTN</name>
<proteinExistence type="predicted"/>